<evidence type="ECO:0000256" key="1">
    <source>
        <dbReference type="SAM" id="MobiDB-lite"/>
    </source>
</evidence>
<reference evidence="3 5" key="2">
    <citation type="submission" date="2019-03" db="EMBL/GenBank/DDBJ databases">
        <title>Genomic Encyclopedia of Type Strains, Phase IV (KMG-IV): sequencing the most valuable type-strain genomes for metagenomic binning, comparative biology and taxonomic classification.</title>
        <authorList>
            <person name="Goeker M."/>
        </authorList>
    </citation>
    <scope>NUCLEOTIDE SEQUENCE [LARGE SCALE GENOMIC DNA]</scope>
    <source>
        <strain evidence="3 5">DSM 11603</strain>
    </source>
</reference>
<dbReference type="Proteomes" id="UP000294958">
    <property type="component" value="Unassembled WGS sequence"/>
</dbReference>
<evidence type="ECO:0000313" key="4">
    <source>
        <dbReference type="Proteomes" id="UP000019849"/>
    </source>
</evidence>
<dbReference type="HOGENOM" id="CLU_198031_0_0_5"/>
<organism evidence="2 4">
    <name type="scientific">Aquamicrobium defluvii</name>
    <dbReference type="NCBI Taxonomy" id="69279"/>
    <lineage>
        <taxon>Bacteria</taxon>
        <taxon>Pseudomonadati</taxon>
        <taxon>Pseudomonadota</taxon>
        <taxon>Alphaproteobacteria</taxon>
        <taxon>Hyphomicrobiales</taxon>
        <taxon>Phyllobacteriaceae</taxon>
        <taxon>Aquamicrobium</taxon>
    </lineage>
</organism>
<sequence length="77" mass="8358">MDDSAVGGVFTPKLTKMETKAEISARVAREISDTEVGRRNAKTARLRQARLEMEAELNANLTLPKPRGAKASMKAAT</sequence>
<dbReference type="OrthoDB" id="7875526at2"/>
<keyword evidence="5" id="KW-1185">Reference proteome</keyword>
<name>A0A011UVM5_9HYPH</name>
<proteinExistence type="predicted"/>
<feature type="region of interest" description="Disordered" evidence="1">
    <location>
        <begin position="57"/>
        <end position="77"/>
    </location>
</feature>
<evidence type="ECO:0000313" key="5">
    <source>
        <dbReference type="Proteomes" id="UP000294958"/>
    </source>
</evidence>
<dbReference type="PATRIC" id="fig|69279.3.peg.861"/>
<accession>A0A011UVM5</accession>
<dbReference type="AlphaFoldDB" id="A0A011UVM5"/>
<evidence type="ECO:0000313" key="3">
    <source>
        <dbReference type="EMBL" id="TDR38073.1"/>
    </source>
</evidence>
<dbReference type="EMBL" id="SNZF01000001">
    <property type="protein sequence ID" value="TDR38073.1"/>
    <property type="molecule type" value="Genomic_DNA"/>
</dbReference>
<comment type="caution">
    <text evidence="2">The sequence shown here is derived from an EMBL/GenBank/DDBJ whole genome shotgun (WGS) entry which is preliminary data.</text>
</comment>
<gene>
    <name evidence="2" type="ORF">BG36_18195</name>
    <name evidence="3" type="ORF">DES43_101141</name>
</gene>
<evidence type="ECO:0000313" key="2">
    <source>
        <dbReference type="EMBL" id="EXL09898.1"/>
    </source>
</evidence>
<protein>
    <submittedName>
        <fullName evidence="2">Uncharacterized protein</fullName>
    </submittedName>
</protein>
<dbReference type="EMBL" id="JENY01000004">
    <property type="protein sequence ID" value="EXL09898.1"/>
    <property type="molecule type" value="Genomic_DNA"/>
</dbReference>
<dbReference type="RefSeq" id="WP_051520399.1">
    <property type="nucleotide sequence ID" value="NZ_KK073879.1"/>
</dbReference>
<reference evidence="2 4" key="1">
    <citation type="submission" date="2014-02" db="EMBL/GenBank/DDBJ databases">
        <title>Aquamicrobium defluvii Genome sequencing.</title>
        <authorList>
            <person name="Wang X."/>
        </authorList>
    </citation>
    <scope>NUCLEOTIDE SEQUENCE [LARGE SCALE GENOMIC DNA]</scope>
    <source>
        <strain evidence="2 4">W13Z1</strain>
    </source>
</reference>
<dbReference type="Proteomes" id="UP000019849">
    <property type="component" value="Unassembled WGS sequence"/>
</dbReference>